<evidence type="ECO:0000256" key="5">
    <source>
        <dbReference type="PROSITE-ProRule" id="PRU01091"/>
    </source>
</evidence>
<dbReference type="InterPro" id="IPR051677">
    <property type="entry name" value="AfsR-DnrI-RedD_regulator"/>
</dbReference>
<evidence type="ECO:0000256" key="4">
    <source>
        <dbReference type="ARBA" id="ARBA00023163"/>
    </source>
</evidence>
<dbReference type="SUPFAM" id="SSF48452">
    <property type="entry name" value="TPR-like"/>
    <property type="match status" value="3"/>
</dbReference>
<dbReference type="EMBL" id="JACXRZ010000016">
    <property type="protein sequence ID" value="MBD3145849.1"/>
    <property type="molecule type" value="Genomic_DNA"/>
</dbReference>
<protein>
    <submittedName>
        <fullName evidence="8">Winged helix-turn-helix domain-containing protein</fullName>
    </submittedName>
</protein>
<dbReference type="SMART" id="SM00862">
    <property type="entry name" value="Trans_reg_C"/>
    <property type="match status" value="1"/>
</dbReference>
<feature type="compositionally biased region" description="Polar residues" evidence="6">
    <location>
        <begin position="1135"/>
        <end position="1147"/>
    </location>
</feature>
<dbReference type="Proteomes" id="UP000653231">
    <property type="component" value="Unassembled WGS sequence"/>
</dbReference>
<dbReference type="RefSeq" id="WP_191053243.1">
    <property type="nucleotide sequence ID" value="NZ_JACXRZ010000016.1"/>
</dbReference>
<dbReference type="InterPro" id="IPR003593">
    <property type="entry name" value="AAA+_ATPase"/>
</dbReference>
<dbReference type="SUPFAM" id="SSF52540">
    <property type="entry name" value="P-loop containing nucleoside triphosphate hydrolases"/>
    <property type="match status" value="1"/>
</dbReference>
<dbReference type="InterPro" id="IPR016032">
    <property type="entry name" value="Sig_transdc_resp-reg_C-effctor"/>
</dbReference>
<name>A0ABR8L7W7_9ACTN</name>
<comment type="similarity">
    <text evidence="1">Belongs to the AfsR/DnrI/RedD regulatory family.</text>
</comment>
<evidence type="ECO:0000259" key="7">
    <source>
        <dbReference type="PROSITE" id="PS51755"/>
    </source>
</evidence>
<dbReference type="SMART" id="SM01043">
    <property type="entry name" value="BTAD"/>
    <property type="match status" value="1"/>
</dbReference>
<accession>A0ABR8L7W7</accession>
<dbReference type="InterPro" id="IPR005158">
    <property type="entry name" value="BTAD"/>
</dbReference>
<dbReference type="Pfam" id="PF03704">
    <property type="entry name" value="BTAD"/>
    <property type="match status" value="1"/>
</dbReference>
<feature type="compositionally biased region" description="Low complexity" evidence="6">
    <location>
        <begin position="1119"/>
        <end position="1128"/>
    </location>
</feature>
<dbReference type="PROSITE" id="PS51755">
    <property type="entry name" value="OMPR_PHOB"/>
    <property type="match status" value="1"/>
</dbReference>
<reference evidence="8 9" key="1">
    <citation type="submission" date="2020-09" db="EMBL/GenBank/DDBJ databases">
        <title>Actinomycete isolated from the Camponotus japonicus Mayr.</title>
        <authorList>
            <person name="Gong X."/>
        </authorList>
    </citation>
    <scope>NUCLEOTIDE SEQUENCE [LARGE SCALE GENOMIC DNA]</scope>
    <source>
        <strain evidence="8 9">2C-HV3</strain>
    </source>
</reference>
<sequence length="1147" mass="122432">MFEFDVLGPLRVSRDGVPVPLDAAMLRRLLAALLCTPGRPVAVPALIEALWGSTPPRSAHKTLQIYVLRLRRALGERDRVVHCAGGYAATVLPPELDVLRFRELTAAGRAARRTADLAKAGTLFERALGLWRGPAYADVGDVAMVADEARRLEEERLLTCEELAVVDLARGRHAELVTGLTEMAELHPYRERLHACLMLALSRAGRQTEALRLYQRTRTVLGEELGVEPGRLLRRVHEAILRDEASGPFAGEILGPETACADERAASLEARSAVDDTVDDTTGDTTGDTGGDTGGDAEGRADAAWIGEGRIGEGRIGNGRTGEGWAGEGRTVPATTVPCQLPPDIPNFTGHRDTAESLRLWLTGADGHTGAGGHTGTTPVVTLYGGAGTGKTTLAVHVAHRLRETFTDGLLYIDLGGTRPRPVDPAEALARFLIALGVDARAVPDEAEERGTLLRTVLADRRVLVVLDDAAGEEQVRPLLPGGAGCAVLVTSRCGVAGLSARSVRVGPLDPACAAELLGRIAGPVRVAARPTVAAEIVRLCGHLPLAIRIAGAKLALREHWRLDHLADRLRAERRRLDELALGDLSVRAGLAADYDRLGETTRRALRMLGLLDVPSFAAWMLAAALDVTVREAETYAELLVDAQLLSCEGSDGNGRFRYRLPELARLYARERAELEETAGERDRAVTRVLGALLALAETADSGLPEQRASVVRGAAPRWYAGPATTRALVGDPTAWFDSERQTLLAGVAQACRLGLVEAAWELSARAAGYYAFRGHYRDWASSHELALRACALGGDQWGEAVMTRGLGHLFMVGVGPRRGVAPDAIEAALAAFGAAGDRHGALDLLCLRTFALCRGGDPDQARAVADEAMAVAEEIGDEPALSRLWYVRAVIDREQGLHEDALACADWALRLSIGGDSLVARTLALREMAAACRDRATGRRVSRHLWEGLQISRRRGDRLSEAYLLLALGDLRLRLGRRNTASEAAWDVASDVASDVAWDVASDVAKQIERALAVFEEFAVPSGRAAGLRVLGESQRLGGRADQAVRTLRDAVRVARGLHDLHEQALALRALGRAQRDRGDQAAATRSWTAAHRLFQRLGNTTEAAATAAAGMGGAAGVDGAAGLDGAPPDQDNLRTTTPSTSLTGR</sequence>
<feature type="DNA-binding region" description="OmpR/PhoB-type" evidence="5">
    <location>
        <begin position="1"/>
        <end position="91"/>
    </location>
</feature>
<feature type="domain" description="OmpR/PhoB-type" evidence="7">
    <location>
        <begin position="1"/>
        <end position="91"/>
    </location>
</feature>
<organism evidence="8 9">
    <name type="scientific">Microbispora bryophytorum subsp. camponoti</name>
    <dbReference type="NCBI Taxonomy" id="1677852"/>
    <lineage>
        <taxon>Bacteria</taxon>
        <taxon>Bacillati</taxon>
        <taxon>Actinomycetota</taxon>
        <taxon>Actinomycetes</taxon>
        <taxon>Streptosporangiales</taxon>
        <taxon>Streptosporangiaceae</taxon>
        <taxon>Microbispora</taxon>
    </lineage>
</organism>
<dbReference type="Pfam" id="PF00486">
    <property type="entry name" value="Trans_reg_C"/>
    <property type="match status" value="1"/>
</dbReference>
<keyword evidence="9" id="KW-1185">Reference proteome</keyword>
<dbReference type="Gene3D" id="1.10.10.10">
    <property type="entry name" value="Winged helix-like DNA-binding domain superfamily/Winged helix DNA-binding domain"/>
    <property type="match status" value="1"/>
</dbReference>
<dbReference type="InterPro" id="IPR001867">
    <property type="entry name" value="OmpR/PhoB-type_DNA-bd"/>
</dbReference>
<evidence type="ECO:0000313" key="9">
    <source>
        <dbReference type="Proteomes" id="UP000653231"/>
    </source>
</evidence>
<dbReference type="InterPro" id="IPR002182">
    <property type="entry name" value="NB-ARC"/>
</dbReference>
<gene>
    <name evidence="8" type="ORF">IEQ31_22020</name>
</gene>
<dbReference type="Gene3D" id="1.25.40.10">
    <property type="entry name" value="Tetratricopeptide repeat domain"/>
    <property type="match status" value="3"/>
</dbReference>
<feature type="region of interest" description="Disordered" evidence="6">
    <location>
        <begin position="269"/>
        <end position="300"/>
    </location>
</feature>
<dbReference type="Gene3D" id="3.40.50.300">
    <property type="entry name" value="P-loop containing nucleotide triphosphate hydrolases"/>
    <property type="match status" value="1"/>
</dbReference>
<feature type="region of interest" description="Disordered" evidence="6">
    <location>
        <begin position="1119"/>
        <end position="1147"/>
    </location>
</feature>
<proteinExistence type="inferred from homology"/>
<dbReference type="SMART" id="SM00382">
    <property type="entry name" value="AAA"/>
    <property type="match status" value="1"/>
</dbReference>
<keyword evidence="2" id="KW-0805">Transcription regulation</keyword>
<dbReference type="CDD" id="cd15831">
    <property type="entry name" value="BTAD"/>
    <property type="match status" value="1"/>
</dbReference>
<dbReference type="PANTHER" id="PTHR35807:SF1">
    <property type="entry name" value="TRANSCRIPTIONAL REGULATOR REDD"/>
    <property type="match status" value="1"/>
</dbReference>
<dbReference type="InterPro" id="IPR027417">
    <property type="entry name" value="P-loop_NTPase"/>
</dbReference>
<evidence type="ECO:0000313" key="8">
    <source>
        <dbReference type="EMBL" id="MBD3145849.1"/>
    </source>
</evidence>
<dbReference type="InterPro" id="IPR011990">
    <property type="entry name" value="TPR-like_helical_dom_sf"/>
</dbReference>
<keyword evidence="3 5" id="KW-0238">DNA-binding</keyword>
<evidence type="ECO:0000256" key="6">
    <source>
        <dbReference type="SAM" id="MobiDB-lite"/>
    </source>
</evidence>
<dbReference type="InterPro" id="IPR036388">
    <property type="entry name" value="WH-like_DNA-bd_sf"/>
</dbReference>
<dbReference type="PRINTS" id="PR00364">
    <property type="entry name" value="DISEASERSIST"/>
</dbReference>
<dbReference type="Pfam" id="PF00931">
    <property type="entry name" value="NB-ARC"/>
    <property type="match status" value="1"/>
</dbReference>
<evidence type="ECO:0000256" key="1">
    <source>
        <dbReference type="ARBA" id="ARBA00005820"/>
    </source>
</evidence>
<dbReference type="PANTHER" id="PTHR35807">
    <property type="entry name" value="TRANSCRIPTIONAL REGULATOR REDD-RELATED"/>
    <property type="match status" value="1"/>
</dbReference>
<dbReference type="SUPFAM" id="SSF46894">
    <property type="entry name" value="C-terminal effector domain of the bipartite response regulators"/>
    <property type="match status" value="1"/>
</dbReference>
<evidence type="ECO:0000256" key="3">
    <source>
        <dbReference type="ARBA" id="ARBA00023125"/>
    </source>
</evidence>
<keyword evidence="4" id="KW-0804">Transcription</keyword>
<comment type="caution">
    <text evidence="8">The sequence shown here is derived from an EMBL/GenBank/DDBJ whole genome shotgun (WGS) entry which is preliminary data.</text>
</comment>
<evidence type="ECO:0000256" key="2">
    <source>
        <dbReference type="ARBA" id="ARBA00023015"/>
    </source>
</evidence>